<evidence type="ECO:0000256" key="3">
    <source>
        <dbReference type="ARBA" id="ARBA00022989"/>
    </source>
</evidence>
<keyword evidence="7" id="KW-0378">Hydrolase</keyword>
<dbReference type="EMBL" id="CABHOD010000008">
    <property type="protein sequence ID" value="VUX65343.1"/>
    <property type="molecule type" value="Genomic_DNA"/>
</dbReference>
<gene>
    <name evidence="7" type="primary">lmrA</name>
    <name evidence="7" type="ORF">BPLFYP29_01872</name>
</gene>
<keyword evidence="2 5" id="KW-0812">Transmembrane</keyword>
<feature type="transmembrane region" description="Helical" evidence="5">
    <location>
        <begin position="124"/>
        <end position="141"/>
    </location>
</feature>
<dbReference type="GO" id="GO:0005524">
    <property type="term" value="F:ATP binding"/>
    <property type="evidence" value="ECO:0007669"/>
    <property type="project" value="UniProtKB-KW"/>
</dbReference>
<keyword evidence="7" id="KW-0547">Nucleotide-binding</keyword>
<sequence>MLKFMRISKRMILGVVCSIAGSTLSFFVPLLIKDFIDNKKFDLSLLYVFPFLFAAQFILCAIGGLLISTEADLHVAELRIQAMDIFFEKDMLFFDNENSGEIASGIVYDISLVRNFVAASIPQFVSSVINILFSIVALTVINYRLSILVLIIFPAVMILAVPLGIFNNRNAMMLQERIGKLNTFTSEIVRSMRTVKLCNAERCMLLKFKKRVNEIKEVNLLNDKVYSFVTPVQNLISIFCTGVIVCYGVHLMDVHLLTYGSFVAYVMLFFQLVTPVGGLFTFYLSCQTIKGSLKRINRVIGSQEK</sequence>
<comment type="caution">
    <text evidence="7">The sequence shown here is derived from an EMBL/GenBank/DDBJ whole genome shotgun (WGS) entry which is preliminary data.</text>
</comment>
<proteinExistence type="predicted"/>
<reference evidence="7 8" key="1">
    <citation type="submission" date="2019-07" db="EMBL/GenBank/DDBJ databases">
        <authorList>
            <person name="Chang H.-W."/>
            <person name="Raman A."/>
            <person name="Venkatesh S."/>
            <person name="Gehrig J."/>
        </authorList>
    </citation>
    <scope>NUCLEOTIDE SEQUENCE [LARGE SCALE GENOMIC DNA]</scope>
    <source>
        <strain evidence="7">Bifidobacterium_pseudocatenulatum_LFYP_29</strain>
    </source>
</reference>
<feature type="transmembrane region" description="Helical" evidence="5">
    <location>
        <begin position="262"/>
        <end position="285"/>
    </location>
</feature>
<dbReference type="GO" id="GO:0015421">
    <property type="term" value="F:ABC-type oligopeptide transporter activity"/>
    <property type="evidence" value="ECO:0007669"/>
    <property type="project" value="TreeGrafter"/>
</dbReference>
<feature type="transmembrane region" description="Helical" evidence="5">
    <location>
        <begin position="12"/>
        <end position="32"/>
    </location>
</feature>
<dbReference type="Gene3D" id="1.20.1560.10">
    <property type="entry name" value="ABC transporter type 1, transmembrane domain"/>
    <property type="match status" value="1"/>
</dbReference>
<organism evidence="7 8">
    <name type="scientific">Bifidobacterium pseudocatenulatum</name>
    <dbReference type="NCBI Taxonomy" id="28026"/>
    <lineage>
        <taxon>Bacteria</taxon>
        <taxon>Bacillati</taxon>
        <taxon>Actinomycetota</taxon>
        <taxon>Actinomycetes</taxon>
        <taxon>Bifidobacteriales</taxon>
        <taxon>Bifidobacteriaceae</taxon>
        <taxon>Bifidobacterium</taxon>
    </lineage>
</organism>
<feature type="transmembrane region" description="Helical" evidence="5">
    <location>
        <begin position="225"/>
        <end position="250"/>
    </location>
</feature>
<keyword evidence="3 5" id="KW-1133">Transmembrane helix</keyword>
<comment type="subcellular location">
    <subcellularLocation>
        <location evidence="1">Cell membrane</location>
        <topology evidence="1">Multi-pass membrane protein</topology>
    </subcellularLocation>
</comment>
<evidence type="ECO:0000256" key="2">
    <source>
        <dbReference type="ARBA" id="ARBA00022692"/>
    </source>
</evidence>
<dbReference type="PANTHER" id="PTHR43394">
    <property type="entry name" value="ATP-DEPENDENT PERMEASE MDL1, MITOCHONDRIAL"/>
    <property type="match status" value="1"/>
</dbReference>
<evidence type="ECO:0000259" key="6">
    <source>
        <dbReference type="PROSITE" id="PS50929"/>
    </source>
</evidence>
<dbReference type="Proteomes" id="UP000331308">
    <property type="component" value="Unassembled WGS sequence"/>
</dbReference>
<accession>A0AAX3IYI3</accession>
<dbReference type="SUPFAM" id="SSF90123">
    <property type="entry name" value="ABC transporter transmembrane region"/>
    <property type="match status" value="1"/>
</dbReference>
<dbReference type="GO" id="GO:0005886">
    <property type="term" value="C:plasma membrane"/>
    <property type="evidence" value="ECO:0007669"/>
    <property type="project" value="UniProtKB-SubCell"/>
</dbReference>
<dbReference type="PROSITE" id="PS50929">
    <property type="entry name" value="ABC_TM1F"/>
    <property type="match status" value="1"/>
</dbReference>
<evidence type="ECO:0000313" key="7">
    <source>
        <dbReference type="EMBL" id="VUX65343.1"/>
    </source>
</evidence>
<protein>
    <submittedName>
        <fullName evidence="7">Multidrug resistance ABC transporter ATP-binding and permease protein</fullName>
        <ecNumber evidence="7">3.6.3.44</ecNumber>
    </submittedName>
</protein>
<feature type="transmembrane region" description="Helical" evidence="5">
    <location>
        <begin position="147"/>
        <end position="167"/>
    </location>
</feature>
<dbReference type="InterPro" id="IPR011527">
    <property type="entry name" value="ABC1_TM_dom"/>
</dbReference>
<keyword evidence="7" id="KW-0067">ATP-binding</keyword>
<name>A0AAX3IYI3_BIFPS</name>
<dbReference type="AlphaFoldDB" id="A0AAX3IYI3"/>
<evidence type="ECO:0000256" key="1">
    <source>
        <dbReference type="ARBA" id="ARBA00004651"/>
    </source>
</evidence>
<feature type="domain" description="ABC transmembrane type-1" evidence="6">
    <location>
        <begin position="12"/>
        <end position="288"/>
    </location>
</feature>
<dbReference type="InterPro" id="IPR036640">
    <property type="entry name" value="ABC1_TM_sf"/>
</dbReference>
<dbReference type="InterPro" id="IPR039421">
    <property type="entry name" value="Type_1_exporter"/>
</dbReference>
<dbReference type="PANTHER" id="PTHR43394:SF1">
    <property type="entry name" value="ATP-BINDING CASSETTE SUB-FAMILY B MEMBER 10, MITOCHONDRIAL"/>
    <property type="match status" value="1"/>
</dbReference>
<dbReference type="Pfam" id="PF00664">
    <property type="entry name" value="ABC_membrane"/>
    <property type="match status" value="1"/>
</dbReference>
<keyword evidence="4 5" id="KW-0472">Membrane</keyword>
<dbReference type="EC" id="3.6.3.44" evidence="7"/>
<evidence type="ECO:0000313" key="8">
    <source>
        <dbReference type="Proteomes" id="UP000331308"/>
    </source>
</evidence>
<feature type="transmembrane region" description="Helical" evidence="5">
    <location>
        <begin position="44"/>
        <end position="67"/>
    </location>
</feature>
<evidence type="ECO:0000256" key="4">
    <source>
        <dbReference type="ARBA" id="ARBA00023136"/>
    </source>
</evidence>
<dbReference type="GO" id="GO:0016787">
    <property type="term" value="F:hydrolase activity"/>
    <property type="evidence" value="ECO:0007669"/>
    <property type="project" value="UniProtKB-KW"/>
</dbReference>
<evidence type="ECO:0000256" key="5">
    <source>
        <dbReference type="SAM" id="Phobius"/>
    </source>
</evidence>